<organism evidence="4 5">
    <name type="scientific">Streptomyces glomeratus</name>
    <dbReference type="NCBI Taxonomy" id="284452"/>
    <lineage>
        <taxon>Bacteria</taxon>
        <taxon>Bacillati</taxon>
        <taxon>Actinomycetota</taxon>
        <taxon>Actinomycetes</taxon>
        <taxon>Kitasatosporales</taxon>
        <taxon>Streptomycetaceae</taxon>
        <taxon>Streptomyces</taxon>
    </lineage>
</organism>
<protein>
    <recommendedName>
        <fullName evidence="3">TOTE conflict system primase domain-containing protein</fullName>
    </recommendedName>
</protein>
<keyword evidence="1" id="KW-0175">Coiled coil</keyword>
<evidence type="ECO:0000259" key="3">
    <source>
        <dbReference type="Pfam" id="PF22548"/>
    </source>
</evidence>
<sequence length="159" mass="17387">MEDWTDCLDPDELRIRFDVVREENAELREEIARLRADNTRLCSLLGRDAQTVPVGMPPVSEPVPAPPPASPGGLPYADASSSAEAKIALFRAKFAGREDVYAKRWVSAKSGRTGWSPAEDNPVGAVEAVLSRVQSPSGFGERCRIRPCEWSGGRKAKCF</sequence>
<feature type="region of interest" description="Disordered" evidence="2">
    <location>
        <begin position="52"/>
        <end position="77"/>
    </location>
</feature>
<evidence type="ECO:0000313" key="5">
    <source>
        <dbReference type="Proteomes" id="UP001501532"/>
    </source>
</evidence>
<dbReference type="Pfam" id="PF22548">
    <property type="entry name" value="AEP-TOTE"/>
    <property type="match status" value="1"/>
</dbReference>
<dbReference type="EMBL" id="BAAAUF010000006">
    <property type="protein sequence ID" value="GAA3028245.1"/>
    <property type="molecule type" value="Genomic_DNA"/>
</dbReference>
<proteinExistence type="predicted"/>
<evidence type="ECO:0000256" key="2">
    <source>
        <dbReference type="SAM" id="MobiDB-lite"/>
    </source>
</evidence>
<gene>
    <name evidence="4" type="ORF">GCM10010448_07810</name>
</gene>
<evidence type="ECO:0000256" key="1">
    <source>
        <dbReference type="SAM" id="Coils"/>
    </source>
</evidence>
<accession>A0ABP6L1P3</accession>
<dbReference type="RefSeq" id="WP_234520136.1">
    <property type="nucleotide sequence ID" value="NZ_BAAAUF010000006.1"/>
</dbReference>
<dbReference type="InterPro" id="IPR054347">
    <property type="entry name" value="TOTE_primase"/>
</dbReference>
<feature type="coiled-coil region" evidence="1">
    <location>
        <begin position="17"/>
        <end position="44"/>
    </location>
</feature>
<evidence type="ECO:0000313" key="4">
    <source>
        <dbReference type="EMBL" id="GAA3028245.1"/>
    </source>
</evidence>
<name>A0ABP6L1P3_9ACTN</name>
<dbReference type="Proteomes" id="UP001501532">
    <property type="component" value="Unassembled WGS sequence"/>
</dbReference>
<feature type="compositionally biased region" description="Pro residues" evidence="2">
    <location>
        <begin position="55"/>
        <end position="70"/>
    </location>
</feature>
<keyword evidence="5" id="KW-1185">Reference proteome</keyword>
<reference evidence="5" key="1">
    <citation type="journal article" date="2019" name="Int. J. Syst. Evol. Microbiol.">
        <title>The Global Catalogue of Microorganisms (GCM) 10K type strain sequencing project: providing services to taxonomists for standard genome sequencing and annotation.</title>
        <authorList>
            <consortium name="The Broad Institute Genomics Platform"/>
            <consortium name="The Broad Institute Genome Sequencing Center for Infectious Disease"/>
            <person name="Wu L."/>
            <person name="Ma J."/>
        </authorList>
    </citation>
    <scope>NUCLEOTIDE SEQUENCE [LARGE SCALE GENOMIC DNA]</scope>
    <source>
        <strain evidence="5">JCM 9091</strain>
    </source>
</reference>
<feature type="domain" description="TOTE conflict system primase" evidence="3">
    <location>
        <begin position="86"/>
        <end position="121"/>
    </location>
</feature>
<comment type="caution">
    <text evidence="4">The sequence shown here is derived from an EMBL/GenBank/DDBJ whole genome shotgun (WGS) entry which is preliminary data.</text>
</comment>